<dbReference type="SUPFAM" id="SSF52788">
    <property type="entry name" value="Phosphotyrosine protein phosphatases I"/>
    <property type="match status" value="1"/>
</dbReference>
<dbReference type="Pfam" id="PF21234">
    <property type="entry name" value="Phosphatase-like_N"/>
    <property type="match status" value="1"/>
</dbReference>
<feature type="compositionally biased region" description="Polar residues" evidence="2">
    <location>
        <begin position="1"/>
        <end position="14"/>
    </location>
</feature>
<dbReference type="Gene3D" id="1.10.8.1060">
    <property type="entry name" value="Corynebacterium glutamicum thioredoxin-dependent arsenate reductase, N-terminal domain"/>
    <property type="match status" value="1"/>
</dbReference>
<evidence type="ECO:0000256" key="1">
    <source>
        <dbReference type="ARBA" id="ARBA00022849"/>
    </source>
</evidence>
<accession>A0ABW5VWQ6</accession>
<dbReference type="InterPro" id="IPR023485">
    <property type="entry name" value="Ptyr_pPase"/>
</dbReference>
<evidence type="ECO:0000259" key="3">
    <source>
        <dbReference type="SMART" id="SM00226"/>
    </source>
</evidence>
<dbReference type="GO" id="GO:0030612">
    <property type="term" value="F:arsenate reductase (thioredoxin) activity"/>
    <property type="evidence" value="ECO:0007669"/>
    <property type="project" value="UniProtKB-EC"/>
</dbReference>
<reference evidence="4" key="1">
    <citation type="journal article" date="2014" name="Int. J. Syst. Evol. Microbiol.">
        <title>Complete genome of a new Firmicutes species belonging to the dominant human colonic microbiota ('Ruminococcus bicirculans') reveals two chromosomes and a selective capacity to utilize plant glucans.</title>
        <authorList>
            <consortium name="NISC Comparative Sequencing Program"/>
            <person name="Wegmann U."/>
            <person name="Louis P."/>
            <person name="Goesmann A."/>
            <person name="Henrissat B."/>
            <person name="Duncan S.H."/>
            <person name="Flint H.J."/>
        </authorList>
    </citation>
    <scope>NUCLEOTIDE SEQUENCE</scope>
    <source>
        <strain evidence="4">CCM 7044</strain>
    </source>
</reference>
<reference evidence="6" key="2">
    <citation type="journal article" date="2019" name="Int. J. Syst. Evol. Microbiol.">
        <title>The Global Catalogue of Microorganisms (GCM) 10K type strain sequencing project: providing services to taxonomists for standard genome sequencing and annotation.</title>
        <authorList>
            <consortium name="The Broad Institute Genomics Platform"/>
            <consortium name="The Broad Institute Genome Sequencing Center for Infectious Disease"/>
            <person name="Wu L."/>
            <person name="Ma J."/>
        </authorList>
    </citation>
    <scope>NUCLEOTIDE SEQUENCE [LARGE SCALE GENOMIC DNA]</scope>
    <source>
        <strain evidence="6">CCM 7044</strain>
    </source>
</reference>
<dbReference type="InterPro" id="IPR036196">
    <property type="entry name" value="Ptyr_pPase_sf"/>
</dbReference>
<dbReference type="NCBIfam" id="NF046112">
    <property type="entry name" value="MSMEG_6209_Nter"/>
    <property type="match status" value="1"/>
</dbReference>
<proteinExistence type="predicted"/>
<dbReference type="InterPro" id="IPR048716">
    <property type="entry name" value="Phosphatase-like_N"/>
</dbReference>
<name>A0ABW5VWQ6_9MICO</name>
<evidence type="ECO:0000313" key="5">
    <source>
        <dbReference type="EMBL" id="MFD2794524.1"/>
    </source>
</evidence>
<organism evidence="4 6">
    <name type="scientific">Promicromonospora vindobonensis</name>
    <dbReference type="NCBI Taxonomy" id="195748"/>
    <lineage>
        <taxon>Bacteria</taxon>
        <taxon>Bacillati</taxon>
        <taxon>Actinomycetota</taxon>
        <taxon>Actinomycetes</taxon>
        <taxon>Micrococcales</taxon>
        <taxon>Promicromonosporaceae</taxon>
        <taxon>Promicromonospora</taxon>
    </lineage>
</organism>
<comment type="caution">
    <text evidence="4">The sequence shown here is derived from an EMBL/GenBank/DDBJ whole genome shotgun (WGS) entry which is preliminary data.</text>
</comment>
<keyword evidence="6" id="KW-1185">Reference proteome</keyword>
<evidence type="ECO:0000256" key="2">
    <source>
        <dbReference type="SAM" id="MobiDB-lite"/>
    </source>
</evidence>
<evidence type="ECO:0000313" key="6">
    <source>
        <dbReference type="Proteomes" id="UP001597479"/>
    </source>
</evidence>
<dbReference type="EMBL" id="JBHUOG010000002">
    <property type="protein sequence ID" value="MFD2794524.1"/>
    <property type="molecule type" value="Genomic_DNA"/>
</dbReference>
<evidence type="ECO:0000313" key="4">
    <source>
        <dbReference type="EMBL" id="MFD2794501.1"/>
    </source>
</evidence>
<keyword evidence="1" id="KW-0059">Arsenical resistance</keyword>
<feature type="compositionally biased region" description="Basic and acidic residues" evidence="2">
    <location>
        <begin position="18"/>
        <end position="27"/>
    </location>
</feature>
<dbReference type="PANTHER" id="PTHR43428">
    <property type="entry name" value="ARSENATE REDUCTASE"/>
    <property type="match status" value="1"/>
</dbReference>
<feature type="domain" description="Phosphotyrosine protein phosphatase I" evidence="3">
    <location>
        <begin position="106"/>
        <end position="231"/>
    </location>
</feature>
<protein>
    <submittedName>
        <fullName evidence="4">Arsenate reductase ArsC</fullName>
        <ecNumber evidence="4">1.20.4.4</ecNumber>
    </submittedName>
</protein>
<dbReference type="Gene3D" id="3.40.50.2300">
    <property type="match status" value="1"/>
</dbReference>
<reference evidence="4" key="3">
    <citation type="submission" date="2024-09" db="EMBL/GenBank/DDBJ databases">
        <authorList>
            <person name="Sun Q."/>
            <person name="Mori K."/>
        </authorList>
    </citation>
    <scope>NUCLEOTIDE SEQUENCE</scope>
    <source>
        <strain evidence="4">CCM 7044</strain>
    </source>
</reference>
<dbReference type="Proteomes" id="UP001597479">
    <property type="component" value="Unassembled WGS sequence"/>
</dbReference>
<sequence length="238" mass="25548">MTTMSPQSDNQNPSQHHRQGDGNDRGHAVVTIDQEGPLGSAAARLAREFDGTFGQETIDRFLHSSYTELAAGATVPNFLPVLTEKFARQRLSALARVDGLHVTGAPTVLFLCVHNAGRSQMALGFFQHHAGDQAVGWSGGSEPGETISPVAVQVMAERGIDITGEFPKPWTDEVVRAADVVISMGCGDACPVLPGKRYEEWTLPDPAGWTPEGVRPVRDEIERRVLALLTELGVLAGT</sequence>
<keyword evidence="4" id="KW-0560">Oxidoreductase</keyword>
<dbReference type="Pfam" id="PF01451">
    <property type="entry name" value="LMWPc"/>
    <property type="match status" value="1"/>
</dbReference>
<dbReference type="RefSeq" id="WP_377183528.1">
    <property type="nucleotide sequence ID" value="NZ_JBHUOG010000001.1"/>
</dbReference>
<feature type="region of interest" description="Disordered" evidence="2">
    <location>
        <begin position="1"/>
        <end position="27"/>
    </location>
</feature>
<dbReference type="CDD" id="cd16345">
    <property type="entry name" value="LMWP_ArsC"/>
    <property type="match status" value="1"/>
</dbReference>
<gene>
    <name evidence="4" type="ORF">ACFS27_13175</name>
    <name evidence="5" type="ORF">ACFS27_13290</name>
</gene>
<dbReference type="SMART" id="SM00226">
    <property type="entry name" value="LMWPc"/>
    <property type="match status" value="1"/>
</dbReference>
<dbReference type="EMBL" id="JBHUOG010000001">
    <property type="protein sequence ID" value="MFD2794501.1"/>
    <property type="molecule type" value="Genomic_DNA"/>
</dbReference>
<dbReference type="PANTHER" id="PTHR43428:SF1">
    <property type="entry name" value="ARSENATE REDUCTASE"/>
    <property type="match status" value="1"/>
</dbReference>
<dbReference type="EC" id="1.20.4.4" evidence="4"/>